<organism evidence="8 9">
    <name type="scientific">Rhodopila globiformis</name>
    <name type="common">Rhodopseudomonas globiformis</name>
    <dbReference type="NCBI Taxonomy" id="1071"/>
    <lineage>
        <taxon>Bacteria</taxon>
        <taxon>Pseudomonadati</taxon>
        <taxon>Pseudomonadota</taxon>
        <taxon>Alphaproteobacteria</taxon>
        <taxon>Acetobacterales</taxon>
        <taxon>Acetobacteraceae</taxon>
        <taxon>Rhodopila</taxon>
    </lineage>
</organism>
<feature type="domain" description="Acyl-CoA dehydrogenase/oxidase N-terminal" evidence="7">
    <location>
        <begin position="16"/>
        <end position="105"/>
    </location>
</feature>
<dbReference type="GO" id="GO:0050660">
    <property type="term" value="F:flavin adenine dinucleotide binding"/>
    <property type="evidence" value="ECO:0007669"/>
    <property type="project" value="InterPro"/>
</dbReference>
<dbReference type="Pfam" id="PF02771">
    <property type="entry name" value="Acyl-CoA_dh_N"/>
    <property type="match status" value="1"/>
</dbReference>
<dbReference type="InterPro" id="IPR009075">
    <property type="entry name" value="AcylCo_DH/oxidase_C"/>
</dbReference>
<protein>
    <submittedName>
        <fullName evidence="8">Uncharacterized protein</fullName>
    </submittedName>
</protein>
<dbReference type="EMBL" id="NHRY01000056">
    <property type="protein sequence ID" value="PPQ36564.1"/>
    <property type="molecule type" value="Genomic_DNA"/>
</dbReference>
<dbReference type="SUPFAM" id="SSF47203">
    <property type="entry name" value="Acyl-CoA dehydrogenase C-terminal domain-like"/>
    <property type="match status" value="1"/>
</dbReference>
<dbReference type="InterPro" id="IPR036250">
    <property type="entry name" value="AcylCo_DH-like_C"/>
</dbReference>
<evidence type="ECO:0000259" key="6">
    <source>
        <dbReference type="Pfam" id="PF00441"/>
    </source>
</evidence>
<proteinExistence type="inferred from homology"/>
<dbReference type="AlphaFoldDB" id="A0A2S6NLU9"/>
<dbReference type="RefSeq" id="WP_104517718.1">
    <property type="nucleotide sequence ID" value="NZ_NHRY01000056.1"/>
</dbReference>
<name>A0A2S6NLU9_RHOGL</name>
<dbReference type="GO" id="GO:0003995">
    <property type="term" value="F:acyl-CoA dehydrogenase activity"/>
    <property type="evidence" value="ECO:0007669"/>
    <property type="project" value="TreeGrafter"/>
</dbReference>
<dbReference type="InterPro" id="IPR013786">
    <property type="entry name" value="AcylCoA_DH/ox_N"/>
</dbReference>
<keyword evidence="4" id="KW-0274">FAD</keyword>
<dbReference type="SUPFAM" id="SSF56645">
    <property type="entry name" value="Acyl-CoA dehydrogenase NM domain-like"/>
    <property type="match status" value="1"/>
</dbReference>
<keyword evidence="5" id="KW-0560">Oxidoreductase</keyword>
<sequence>MTKPGQAPTTTDSVGDMLRDTADRLFQAHCDAATQRAADQGTWPGALWQVVEEAALHRALVPEEAGGFGVPVPDALSLLRVAGAHAVPLPLAETMLAGWLLAKAGVVLPDGPLSVGPVRDGESLTLARAGDALHISGMLTRVPWARDVAALAVLAQQDGQSRVALVGKSSWSIEPGENVAREPRDTVRFDGPAIAAARTAVTPSTLKALGAALRTQQIAGALTRLTDMTTQYAQERVQFGRPIGKFQAVQQALAVLAGQTAAAVAGADIAADAFGDDPRILPIAAGKARAGEAAGIATAIAHQVHGAIGFTFEHSLHFLTRRLWSWRDEFGNDAAWNRVLGRHMARAGADALWPEITAA</sequence>
<dbReference type="OrthoDB" id="2450120at2"/>
<feature type="domain" description="Acyl-CoA dehydrogenase/oxidase C-terminal" evidence="6">
    <location>
        <begin position="217"/>
        <end position="322"/>
    </location>
</feature>
<keyword evidence="3" id="KW-0285">Flavoprotein</keyword>
<evidence type="ECO:0000313" key="8">
    <source>
        <dbReference type="EMBL" id="PPQ36564.1"/>
    </source>
</evidence>
<evidence type="ECO:0000256" key="2">
    <source>
        <dbReference type="ARBA" id="ARBA00009347"/>
    </source>
</evidence>
<evidence type="ECO:0000259" key="7">
    <source>
        <dbReference type="Pfam" id="PF02771"/>
    </source>
</evidence>
<evidence type="ECO:0000313" key="9">
    <source>
        <dbReference type="Proteomes" id="UP000239724"/>
    </source>
</evidence>
<dbReference type="InterPro" id="IPR037069">
    <property type="entry name" value="AcylCoA_DH/ox_N_sf"/>
</dbReference>
<dbReference type="Gene3D" id="1.20.140.10">
    <property type="entry name" value="Butyryl-CoA Dehydrogenase, subunit A, domain 3"/>
    <property type="match status" value="1"/>
</dbReference>
<comment type="cofactor">
    <cofactor evidence="1">
        <name>FAD</name>
        <dbReference type="ChEBI" id="CHEBI:57692"/>
    </cofactor>
</comment>
<evidence type="ECO:0000256" key="1">
    <source>
        <dbReference type="ARBA" id="ARBA00001974"/>
    </source>
</evidence>
<dbReference type="InterPro" id="IPR009100">
    <property type="entry name" value="AcylCoA_DH/oxidase_NM_dom_sf"/>
</dbReference>
<evidence type="ECO:0000256" key="3">
    <source>
        <dbReference type="ARBA" id="ARBA00022630"/>
    </source>
</evidence>
<comment type="similarity">
    <text evidence="2">Belongs to the acyl-CoA dehydrogenase family.</text>
</comment>
<dbReference type="Pfam" id="PF00441">
    <property type="entry name" value="Acyl-CoA_dh_1"/>
    <property type="match status" value="1"/>
</dbReference>
<accession>A0A2S6NLU9</accession>
<dbReference type="PANTHER" id="PTHR43884:SF20">
    <property type="entry name" value="ACYL-COA DEHYDROGENASE FADE28"/>
    <property type="match status" value="1"/>
</dbReference>
<evidence type="ECO:0000256" key="4">
    <source>
        <dbReference type="ARBA" id="ARBA00022827"/>
    </source>
</evidence>
<reference evidence="8 9" key="1">
    <citation type="journal article" date="2018" name="Arch. Microbiol.">
        <title>New insights into the metabolic potential of the phototrophic purple bacterium Rhodopila globiformis DSM 161(T) from its draft genome sequence and evidence for a vanadium-dependent nitrogenase.</title>
        <authorList>
            <person name="Imhoff J.F."/>
            <person name="Rahn T."/>
            <person name="Kunzel S."/>
            <person name="Neulinger S.C."/>
        </authorList>
    </citation>
    <scope>NUCLEOTIDE SEQUENCE [LARGE SCALE GENOMIC DNA]</scope>
    <source>
        <strain evidence="8 9">DSM 161</strain>
    </source>
</reference>
<evidence type="ECO:0000256" key="5">
    <source>
        <dbReference type="ARBA" id="ARBA00023002"/>
    </source>
</evidence>
<comment type="caution">
    <text evidence="8">The sequence shown here is derived from an EMBL/GenBank/DDBJ whole genome shotgun (WGS) entry which is preliminary data.</text>
</comment>
<keyword evidence="9" id="KW-1185">Reference proteome</keyword>
<dbReference type="PANTHER" id="PTHR43884">
    <property type="entry name" value="ACYL-COA DEHYDROGENASE"/>
    <property type="match status" value="1"/>
</dbReference>
<dbReference type="Proteomes" id="UP000239724">
    <property type="component" value="Unassembled WGS sequence"/>
</dbReference>
<dbReference type="Gene3D" id="1.10.540.10">
    <property type="entry name" value="Acyl-CoA dehydrogenase/oxidase, N-terminal domain"/>
    <property type="match status" value="1"/>
</dbReference>
<gene>
    <name evidence="8" type="ORF">CCS01_04835</name>
</gene>